<evidence type="ECO:0000313" key="15">
    <source>
        <dbReference type="Proteomes" id="UP000262954"/>
    </source>
</evidence>
<evidence type="ECO:0000256" key="4">
    <source>
        <dbReference type="ARBA" id="ARBA00022692"/>
    </source>
</evidence>
<name>A0A354M0L5_9BACT</name>
<sequence>MDPDSYLSTFLTSIEVLPITSGGIFALFMAFLCLVFSGFVSASEIAFFSLSPQDQAEIEEEKKTQDVLIKNLLARSEYLLATILIANNLVNVAVVMLCNFFISETIIFRSPVISFLFQVVILTFLLLLFGEIMPKIYAKHNSLTMARRAAGVLTHLEKMFRWLSWALIKFTHIINKHISRKNTNLSMNELSQALEMTQVDENEEKEMLEGIIKFGGKTVEEIMTSRVDMTDIDIRISLSSLIKIIVETGYSRLPVYEGSQDNIKGIIYIKDLLPYIKEKDFDWSSLLRPAYFVPETKMIDDLLEEFRKQKIHMAIVVDEFGGTSGIVTMEDILEEIVGEISDEYDEEEQQYVKIDDNTYIFEGKTLLNDFYKITGIDENDFNEISEDAETLAGLILEIKEDFPAEKEKICYGKYLFTILEVDKRRIIKINVRIDREEKE</sequence>
<evidence type="ECO:0000256" key="6">
    <source>
        <dbReference type="ARBA" id="ARBA00022989"/>
    </source>
</evidence>
<evidence type="ECO:0000313" key="14">
    <source>
        <dbReference type="EMBL" id="HBJ08054.1"/>
    </source>
</evidence>
<keyword evidence="3" id="KW-1003">Cell membrane</keyword>
<evidence type="ECO:0000256" key="8">
    <source>
        <dbReference type="ARBA" id="ARBA00023136"/>
    </source>
</evidence>
<dbReference type="Gene3D" id="3.10.580.10">
    <property type="entry name" value="CBS-domain"/>
    <property type="match status" value="1"/>
</dbReference>
<evidence type="ECO:0000256" key="10">
    <source>
        <dbReference type="PROSITE-ProRule" id="PRU01193"/>
    </source>
</evidence>
<dbReference type="Gene3D" id="3.30.465.10">
    <property type="match status" value="1"/>
</dbReference>
<evidence type="ECO:0000256" key="9">
    <source>
        <dbReference type="PROSITE-ProRule" id="PRU00703"/>
    </source>
</evidence>
<accession>A0A354M0L5</accession>
<evidence type="ECO:0000259" key="12">
    <source>
        <dbReference type="PROSITE" id="PS51371"/>
    </source>
</evidence>
<gene>
    <name evidence="14" type="ORF">DDY73_03540</name>
</gene>
<dbReference type="PANTHER" id="PTHR22777:SF32">
    <property type="entry name" value="UPF0053 INNER MEMBRANE PROTEIN YFJD"/>
    <property type="match status" value="1"/>
</dbReference>
<keyword evidence="5" id="KW-0677">Repeat</keyword>
<dbReference type="PROSITE" id="PS51371">
    <property type="entry name" value="CBS"/>
    <property type="match status" value="2"/>
</dbReference>
<dbReference type="PROSITE" id="PS51846">
    <property type="entry name" value="CNNM"/>
    <property type="match status" value="1"/>
</dbReference>
<proteinExistence type="inferred from homology"/>
<evidence type="ECO:0000256" key="3">
    <source>
        <dbReference type="ARBA" id="ARBA00022475"/>
    </source>
</evidence>
<evidence type="ECO:0000259" key="13">
    <source>
        <dbReference type="PROSITE" id="PS51846"/>
    </source>
</evidence>
<dbReference type="Proteomes" id="UP000262954">
    <property type="component" value="Unassembled WGS sequence"/>
</dbReference>
<dbReference type="InterPro" id="IPR019862">
    <property type="entry name" value="Motility-assoc_prot_GldE"/>
</dbReference>
<dbReference type="InterPro" id="IPR005170">
    <property type="entry name" value="Transptr-assoc_dom"/>
</dbReference>
<keyword evidence="7 9" id="KW-0129">CBS domain</keyword>
<dbReference type="FunFam" id="3.10.580.10:FF:000002">
    <property type="entry name" value="Magnesium/cobalt efflux protein CorC"/>
    <property type="match status" value="1"/>
</dbReference>
<feature type="transmembrane region" description="Helical" evidence="11">
    <location>
        <begin position="108"/>
        <end position="129"/>
    </location>
</feature>
<dbReference type="AlphaFoldDB" id="A0A354M0L5"/>
<comment type="caution">
    <text evidence="14">The sequence shown here is derived from an EMBL/GenBank/DDBJ whole genome shotgun (WGS) entry which is preliminary data.</text>
</comment>
<dbReference type="SUPFAM" id="SSF56176">
    <property type="entry name" value="FAD-binding/transporter-associated domain-like"/>
    <property type="match status" value="1"/>
</dbReference>
<dbReference type="InterPro" id="IPR016169">
    <property type="entry name" value="FAD-bd_PCMH_sub2"/>
</dbReference>
<dbReference type="InterPro" id="IPR046342">
    <property type="entry name" value="CBS_dom_sf"/>
</dbReference>
<dbReference type="InterPro" id="IPR044751">
    <property type="entry name" value="Ion_transp-like_CBS"/>
</dbReference>
<dbReference type="SUPFAM" id="SSF54631">
    <property type="entry name" value="CBS-domain pair"/>
    <property type="match status" value="1"/>
</dbReference>
<evidence type="ECO:0000256" key="1">
    <source>
        <dbReference type="ARBA" id="ARBA00004651"/>
    </source>
</evidence>
<evidence type="ECO:0000256" key="5">
    <source>
        <dbReference type="ARBA" id="ARBA00022737"/>
    </source>
</evidence>
<feature type="domain" description="CNNM transmembrane" evidence="13">
    <location>
        <begin position="19"/>
        <end position="207"/>
    </location>
</feature>
<dbReference type="SMART" id="SM00116">
    <property type="entry name" value="CBS"/>
    <property type="match status" value="2"/>
</dbReference>
<protein>
    <submittedName>
        <fullName evidence="14">Hemolysin</fullName>
    </submittedName>
</protein>
<dbReference type="InterPro" id="IPR000644">
    <property type="entry name" value="CBS_dom"/>
</dbReference>
<dbReference type="EMBL" id="DNWC01000051">
    <property type="protein sequence ID" value="HBJ08054.1"/>
    <property type="molecule type" value="Genomic_DNA"/>
</dbReference>
<dbReference type="Pfam" id="PF03471">
    <property type="entry name" value="CorC_HlyC"/>
    <property type="match status" value="1"/>
</dbReference>
<dbReference type="CDD" id="cd04590">
    <property type="entry name" value="CBS_pair_CorC_HlyC_assoc"/>
    <property type="match status" value="1"/>
</dbReference>
<dbReference type="GO" id="GO:0005886">
    <property type="term" value="C:plasma membrane"/>
    <property type="evidence" value="ECO:0007669"/>
    <property type="project" value="UniProtKB-SubCell"/>
</dbReference>
<comment type="similarity">
    <text evidence="2">Belongs to the UPF0053 family.</text>
</comment>
<dbReference type="InterPro" id="IPR002550">
    <property type="entry name" value="CNNM"/>
</dbReference>
<feature type="domain" description="CBS" evidence="12">
    <location>
        <begin position="223"/>
        <end position="285"/>
    </location>
</feature>
<feature type="transmembrane region" description="Helical" evidence="11">
    <location>
        <begin position="78"/>
        <end position="102"/>
    </location>
</feature>
<feature type="domain" description="CBS" evidence="12">
    <location>
        <begin position="286"/>
        <end position="343"/>
    </location>
</feature>
<evidence type="ECO:0000256" key="2">
    <source>
        <dbReference type="ARBA" id="ARBA00006337"/>
    </source>
</evidence>
<evidence type="ECO:0000256" key="11">
    <source>
        <dbReference type="SAM" id="Phobius"/>
    </source>
</evidence>
<keyword evidence="6 10" id="KW-1133">Transmembrane helix</keyword>
<dbReference type="PANTHER" id="PTHR22777">
    <property type="entry name" value="HEMOLYSIN-RELATED"/>
    <property type="match status" value="1"/>
</dbReference>
<feature type="transmembrane region" description="Helical" evidence="11">
    <location>
        <begin position="20"/>
        <end position="40"/>
    </location>
</feature>
<reference evidence="14 15" key="1">
    <citation type="journal article" date="2018" name="Nat. Biotechnol.">
        <title>A standardized bacterial taxonomy based on genome phylogeny substantially revises the tree of life.</title>
        <authorList>
            <person name="Parks D.H."/>
            <person name="Chuvochina M."/>
            <person name="Waite D.W."/>
            <person name="Rinke C."/>
            <person name="Skarshewski A."/>
            <person name="Chaumeil P.A."/>
            <person name="Hugenholtz P."/>
        </authorList>
    </citation>
    <scope>NUCLEOTIDE SEQUENCE [LARGE SCALE GENOMIC DNA]</scope>
    <source>
        <strain evidence="14">UBA11482</strain>
    </source>
</reference>
<dbReference type="Pfam" id="PF01595">
    <property type="entry name" value="CNNM"/>
    <property type="match status" value="1"/>
</dbReference>
<comment type="subcellular location">
    <subcellularLocation>
        <location evidence="1">Cell membrane</location>
        <topology evidence="1">Multi-pass membrane protein</topology>
    </subcellularLocation>
</comment>
<organism evidence="14 15">
    <name type="scientific">Coprobacter fastidiosus</name>
    <dbReference type="NCBI Taxonomy" id="1099853"/>
    <lineage>
        <taxon>Bacteria</taxon>
        <taxon>Pseudomonadati</taxon>
        <taxon>Bacteroidota</taxon>
        <taxon>Bacteroidia</taxon>
        <taxon>Bacteroidales</taxon>
        <taxon>Barnesiellaceae</taxon>
        <taxon>Coprobacter</taxon>
    </lineage>
</organism>
<dbReference type="SMART" id="SM01091">
    <property type="entry name" value="CorC_HlyC"/>
    <property type="match status" value="1"/>
</dbReference>
<evidence type="ECO:0000256" key="7">
    <source>
        <dbReference type="ARBA" id="ARBA00023122"/>
    </source>
</evidence>
<dbReference type="Pfam" id="PF00571">
    <property type="entry name" value="CBS"/>
    <property type="match status" value="2"/>
</dbReference>
<dbReference type="InterPro" id="IPR036318">
    <property type="entry name" value="FAD-bd_PCMH-like_sf"/>
</dbReference>
<keyword evidence="8 10" id="KW-0472">Membrane</keyword>
<dbReference type="GO" id="GO:0050660">
    <property type="term" value="F:flavin adenine dinucleotide binding"/>
    <property type="evidence" value="ECO:0007669"/>
    <property type="project" value="InterPro"/>
</dbReference>
<keyword evidence="4 10" id="KW-0812">Transmembrane</keyword>
<dbReference type="NCBIfam" id="TIGR03520">
    <property type="entry name" value="GldE"/>
    <property type="match status" value="1"/>
</dbReference>